<gene>
    <name evidence="5" type="ORF">PBIL07802_LOCUS18065</name>
</gene>
<evidence type="ECO:0000256" key="1">
    <source>
        <dbReference type="ARBA" id="ARBA00022737"/>
    </source>
</evidence>
<evidence type="ECO:0000256" key="2">
    <source>
        <dbReference type="ARBA" id="ARBA00022803"/>
    </source>
</evidence>
<dbReference type="PIRSF" id="PIRSF000422">
    <property type="entry name" value="N-terminal-AcTrfase-A_aux_su"/>
    <property type="match status" value="1"/>
</dbReference>
<dbReference type="AlphaFoldDB" id="A0A7S3DGX3"/>
<protein>
    <submittedName>
        <fullName evidence="5">Uncharacterized protein</fullName>
    </submittedName>
</protein>
<dbReference type="PANTHER" id="PTHR22767">
    <property type="entry name" value="N-TERMINAL ACETYLTRANSFERASE-RELATED"/>
    <property type="match status" value="1"/>
</dbReference>
<organism evidence="5">
    <name type="scientific">Palpitomonas bilix</name>
    <dbReference type="NCBI Taxonomy" id="652834"/>
    <lineage>
        <taxon>Eukaryota</taxon>
        <taxon>Eukaryota incertae sedis</taxon>
    </lineage>
</organism>
<dbReference type="InterPro" id="IPR019734">
    <property type="entry name" value="TPR_rpt"/>
</dbReference>
<evidence type="ECO:0000256" key="3">
    <source>
        <dbReference type="PROSITE-ProRule" id="PRU00339"/>
    </source>
</evidence>
<proteinExistence type="predicted"/>
<dbReference type="EMBL" id="HBIB01027808">
    <property type="protein sequence ID" value="CAE0255811.1"/>
    <property type="molecule type" value="Transcribed_RNA"/>
</dbReference>
<dbReference type="Pfam" id="PF12569">
    <property type="entry name" value="NatA_aux_su"/>
    <property type="match status" value="1"/>
</dbReference>
<feature type="repeat" description="TPR" evidence="3">
    <location>
        <begin position="15"/>
        <end position="48"/>
    </location>
</feature>
<accession>A0A7S3DGX3</accession>
<name>A0A7S3DGX3_9EUKA</name>
<keyword evidence="2 3" id="KW-0802">TPR repeat</keyword>
<evidence type="ECO:0000313" key="5">
    <source>
        <dbReference type="EMBL" id="CAE0255811.1"/>
    </source>
</evidence>
<dbReference type="Gene3D" id="1.25.40.1040">
    <property type="match status" value="1"/>
</dbReference>
<reference evidence="5" key="1">
    <citation type="submission" date="2021-01" db="EMBL/GenBank/DDBJ databases">
        <authorList>
            <person name="Corre E."/>
            <person name="Pelletier E."/>
            <person name="Niang G."/>
            <person name="Scheremetjew M."/>
            <person name="Finn R."/>
            <person name="Kale V."/>
            <person name="Holt S."/>
            <person name="Cochrane G."/>
            <person name="Meng A."/>
            <person name="Brown T."/>
            <person name="Cohen L."/>
        </authorList>
    </citation>
    <scope>NUCLEOTIDE SEQUENCE</scope>
    <source>
        <strain evidence="5">NIES-2562</strain>
    </source>
</reference>
<dbReference type="GO" id="GO:0005737">
    <property type="term" value="C:cytoplasm"/>
    <property type="evidence" value="ECO:0007669"/>
    <property type="project" value="UniProtKB-ARBA"/>
</dbReference>
<keyword evidence="1" id="KW-0677">Repeat</keyword>
<dbReference type="Gene3D" id="1.25.40.1010">
    <property type="match status" value="1"/>
</dbReference>
<dbReference type="SMART" id="SM00028">
    <property type="entry name" value="TPR"/>
    <property type="match status" value="3"/>
</dbReference>
<feature type="coiled-coil region" evidence="4">
    <location>
        <begin position="531"/>
        <end position="580"/>
    </location>
</feature>
<dbReference type="PANTHER" id="PTHR22767:SF2">
    <property type="entry name" value="N(ALPHA)-ACETYLTRANSFERASE 15_16, ISOFORM A"/>
    <property type="match status" value="1"/>
</dbReference>
<dbReference type="SUPFAM" id="SSF48452">
    <property type="entry name" value="TPR-like"/>
    <property type="match status" value="3"/>
</dbReference>
<dbReference type="InterPro" id="IPR021183">
    <property type="entry name" value="NatA_aux_su"/>
</dbReference>
<keyword evidence="4" id="KW-0175">Coiled coil</keyword>
<dbReference type="InterPro" id="IPR011990">
    <property type="entry name" value="TPR-like_helical_dom_sf"/>
</dbReference>
<dbReference type="PROSITE" id="PS50005">
    <property type="entry name" value="TPR"/>
    <property type="match status" value="1"/>
</dbReference>
<sequence>MAMMKDGLTKNIKSYICWHVLGVVHKARSEYEQAMKCYQNALKHDEKNLTILRDLAYLQIYLRDYAGFARTENTLLVNRAENKVHWMGFAVGSHLAGNGDKALEVIDAYLKSQEKVSKDDKRIAMVNMEESELHLYKVMIMTDLQKHERALAYLRLKKSKITDDIRYFEVEASLLSVLKKGEEAAASFEHLIGMNPDNLDYYWGYLEGVLGKRACLTVEERERALAILESFEDKYRSKSLRRLCLDFAVSSAFQERVDAYAKEYLRKGIPSLFSDLKGLYGPGESESYSTDKIEMIEELFCAYAANLKKCSRFTEEASGVEEPRCALLWTLFYLSQHWHTTGEYEKALSAIDEAIAHTPTLPDLYMVKASILKGVGAFSAAAESSEFGRKLDLADRYLNCESTKFLHFAGKMDQARDVAYLFNKEKYNSFYSLQVAWFELSAACGYFQTGEIGKAMKMNRCVIEHFSEFREDEFEFNQYCLRRGLIRDYVRNLRYLNTLPSSSTLLEAVSGMLECYLVLDERRLKDDIETKRISDDEKAALKRRRQKAEKRLKEEETKEIAAEKARHQAKETEVDSLEYEDYHGLAMAGTKTPVLDAVATAMKVAEAQHPSTKALVAATEIAIRNETPDIVVKLLEKMQSSTLAQAPIFASFCARAKKLSKDGAIVFSEFVDAAAATFRPSNAAGRLSSIVSVLPFVRSVFFLSSEALEEAIPAIKEVVAKDGFFDVQSGSPLAVAQSLIALRRFVEYVSAAIPTSSLPSLVDLVEECAHKQWPRLELYKNVPE</sequence>
<evidence type="ECO:0000256" key="4">
    <source>
        <dbReference type="SAM" id="Coils"/>
    </source>
</evidence>